<evidence type="ECO:0000313" key="2">
    <source>
        <dbReference type="Proteomes" id="UP000266861"/>
    </source>
</evidence>
<keyword evidence="2" id="KW-1185">Reference proteome</keyword>
<protein>
    <recommendedName>
        <fullName evidence="3">HMG box domain-containing protein</fullName>
    </recommendedName>
</protein>
<evidence type="ECO:0000313" key="1">
    <source>
        <dbReference type="EMBL" id="RHZ58302.1"/>
    </source>
</evidence>
<name>A0A397H5G2_9GLOM</name>
<organism evidence="1 2">
    <name type="scientific">Diversispora epigaea</name>
    <dbReference type="NCBI Taxonomy" id="1348612"/>
    <lineage>
        <taxon>Eukaryota</taxon>
        <taxon>Fungi</taxon>
        <taxon>Fungi incertae sedis</taxon>
        <taxon>Mucoromycota</taxon>
        <taxon>Glomeromycotina</taxon>
        <taxon>Glomeromycetes</taxon>
        <taxon>Diversisporales</taxon>
        <taxon>Diversisporaceae</taxon>
        <taxon>Diversispora</taxon>
    </lineage>
</organism>
<proteinExistence type="predicted"/>
<dbReference type="OrthoDB" id="2370836at2759"/>
<dbReference type="EMBL" id="PQFF01000337">
    <property type="protein sequence ID" value="RHZ58302.1"/>
    <property type="molecule type" value="Genomic_DNA"/>
</dbReference>
<sequence>MSTLLERINRNHIFPPPRIEEVLNFFKPKYMRDRKCNAYKIFRYSVGKECKRIGESNVTLIGRATNHLWKNSTIQEKSGYINLGQIFQSFQQFQTSNTTPNTNRHRFMILWPWEGNPEIIELRRRIMRLKLKILKLKPRVEEHEVKFTNLEQRDKEKTNPVAKLDDDIKEIKKAYSEKES</sequence>
<accession>A0A397H5G2</accession>
<dbReference type="AlphaFoldDB" id="A0A397H5G2"/>
<gene>
    <name evidence="1" type="ORF">Glove_374g49</name>
</gene>
<evidence type="ECO:0008006" key="3">
    <source>
        <dbReference type="Google" id="ProtNLM"/>
    </source>
</evidence>
<reference evidence="1 2" key="1">
    <citation type="submission" date="2018-08" db="EMBL/GenBank/DDBJ databases">
        <title>Genome and evolution of the arbuscular mycorrhizal fungus Diversispora epigaea (formerly Glomus versiforme) and its bacterial endosymbionts.</title>
        <authorList>
            <person name="Sun X."/>
            <person name="Fei Z."/>
            <person name="Harrison M."/>
        </authorList>
    </citation>
    <scope>NUCLEOTIDE SEQUENCE [LARGE SCALE GENOMIC DNA]</scope>
    <source>
        <strain evidence="1 2">IT104</strain>
    </source>
</reference>
<comment type="caution">
    <text evidence="1">The sequence shown here is derived from an EMBL/GenBank/DDBJ whole genome shotgun (WGS) entry which is preliminary data.</text>
</comment>
<dbReference type="Proteomes" id="UP000266861">
    <property type="component" value="Unassembled WGS sequence"/>
</dbReference>